<keyword evidence="3" id="KW-0325">Glycoprotein</keyword>
<dbReference type="OrthoDB" id="6381819at2759"/>
<evidence type="ECO:0000313" key="8">
    <source>
        <dbReference type="Proteomes" id="UP000708208"/>
    </source>
</evidence>
<evidence type="ECO:0000256" key="4">
    <source>
        <dbReference type="SAM" id="MobiDB-lite"/>
    </source>
</evidence>
<feature type="signal peptide" evidence="5">
    <location>
        <begin position="1"/>
        <end position="27"/>
    </location>
</feature>
<feature type="chain" id="PRO_5035236121" description="Spaetzle domain-containing protein" evidence="5">
    <location>
        <begin position="28"/>
        <end position="201"/>
    </location>
</feature>
<accession>A0A8J2LBD8</accession>
<dbReference type="GO" id="GO:0005576">
    <property type="term" value="C:extracellular region"/>
    <property type="evidence" value="ECO:0007669"/>
    <property type="project" value="TreeGrafter"/>
</dbReference>
<evidence type="ECO:0000313" key="7">
    <source>
        <dbReference type="EMBL" id="CAG7828292.1"/>
    </source>
</evidence>
<dbReference type="PANTHER" id="PTHR23199">
    <property type="entry name" value="NEUROTROPHIN 1-RELATED"/>
    <property type="match status" value="1"/>
</dbReference>
<keyword evidence="1 5" id="KW-0732">Signal</keyword>
<reference evidence="7" key="1">
    <citation type="submission" date="2021-06" db="EMBL/GenBank/DDBJ databases">
        <authorList>
            <person name="Hodson N. C."/>
            <person name="Mongue J. A."/>
            <person name="Jaron S. K."/>
        </authorList>
    </citation>
    <scope>NUCLEOTIDE SEQUENCE</scope>
</reference>
<keyword evidence="2" id="KW-1015">Disulfide bond</keyword>
<dbReference type="Proteomes" id="UP000708208">
    <property type="component" value="Unassembled WGS sequence"/>
</dbReference>
<evidence type="ECO:0000256" key="1">
    <source>
        <dbReference type="ARBA" id="ARBA00022729"/>
    </source>
</evidence>
<proteinExistence type="predicted"/>
<dbReference type="GO" id="GO:0045087">
    <property type="term" value="P:innate immune response"/>
    <property type="evidence" value="ECO:0007669"/>
    <property type="project" value="TreeGrafter"/>
</dbReference>
<sequence length="201" mass="22995">MSPIRNQLFTHSLYCLMIVALFPTTFSLPRHRDSQSDYYADEEPEPIPVHLLRIPMQVDVPDRTIQDFPESPAVKRSNRNHVSSSDQPTQSCCPTNREITEPILGKNRAGDLVELYQTSSVHQRFYEISCAPSIAEKPCQFLARKAQPYSRCEQQYSYTYALVRDRGGAGVRADHGWRLDYILVRSGCSCQISSMDMEEDE</sequence>
<feature type="compositionally biased region" description="Polar residues" evidence="4">
    <location>
        <begin position="80"/>
        <end position="94"/>
    </location>
</feature>
<dbReference type="GO" id="GO:0005121">
    <property type="term" value="F:Toll binding"/>
    <property type="evidence" value="ECO:0007669"/>
    <property type="project" value="TreeGrafter"/>
</dbReference>
<dbReference type="PANTHER" id="PTHR23199:SF12">
    <property type="entry name" value="NEUROTROPHIN 1-RELATED"/>
    <property type="match status" value="1"/>
</dbReference>
<dbReference type="InterPro" id="IPR032104">
    <property type="entry name" value="Spaetzle"/>
</dbReference>
<dbReference type="AlphaFoldDB" id="A0A8J2LBD8"/>
<feature type="domain" description="Spaetzle" evidence="6">
    <location>
        <begin position="91"/>
        <end position="192"/>
    </location>
</feature>
<gene>
    <name evidence="7" type="ORF">AFUS01_LOCUS38232</name>
</gene>
<dbReference type="EMBL" id="CAJVCH010546997">
    <property type="protein sequence ID" value="CAG7828292.1"/>
    <property type="molecule type" value="Genomic_DNA"/>
</dbReference>
<organism evidence="7 8">
    <name type="scientific">Allacma fusca</name>
    <dbReference type="NCBI Taxonomy" id="39272"/>
    <lineage>
        <taxon>Eukaryota</taxon>
        <taxon>Metazoa</taxon>
        <taxon>Ecdysozoa</taxon>
        <taxon>Arthropoda</taxon>
        <taxon>Hexapoda</taxon>
        <taxon>Collembola</taxon>
        <taxon>Symphypleona</taxon>
        <taxon>Sminthuridae</taxon>
        <taxon>Allacma</taxon>
    </lineage>
</organism>
<comment type="caution">
    <text evidence="7">The sequence shown here is derived from an EMBL/GenBank/DDBJ whole genome shotgun (WGS) entry which is preliminary data.</text>
</comment>
<dbReference type="InterPro" id="IPR052444">
    <property type="entry name" value="Spz/Toll_ligand-like"/>
</dbReference>
<evidence type="ECO:0000256" key="3">
    <source>
        <dbReference type="ARBA" id="ARBA00023180"/>
    </source>
</evidence>
<feature type="region of interest" description="Disordered" evidence="4">
    <location>
        <begin position="67"/>
        <end position="96"/>
    </location>
</feature>
<evidence type="ECO:0000259" key="6">
    <source>
        <dbReference type="Pfam" id="PF16077"/>
    </source>
</evidence>
<keyword evidence="8" id="KW-1185">Reference proteome</keyword>
<evidence type="ECO:0000256" key="5">
    <source>
        <dbReference type="SAM" id="SignalP"/>
    </source>
</evidence>
<evidence type="ECO:0000256" key="2">
    <source>
        <dbReference type="ARBA" id="ARBA00023157"/>
    </source>
</evidence>
<protein>
    <recommendedName>
        <fullName evidence="6">Spaetzle domain-containing protein</fullName>
    </recommendedName>
</protein>
<dbReference type="GO" id="GO:0021556">
    <property type="term" value="P:central nervous system formation"/>
    <property type="evidence" value="ECO:0007669"/>
    <property type="project" value="TreeGrafter"/>
</dbReference>
<dbReference type="Pfam" id="PF16077">
    <property type="entry name" value="Spaetzle"/>
    <property type="match status" value="1"/>
</dbReference>
<dbReference type="GO" id="GO:0008083">
    <property type="term" value="F:growth factor activity"/>
    <property type="evidence" value="ECO:0007669"/>
    <property type="project" value="TreeGrafter"/>
</dbReference>
<name>A0A8J2LBD8_9HEXA</name>